<feature type="region of interest" description="Disordered" evidence="1">
    <location>
        <begin position="50"/>
        <end position="72"/>
    </location>
</feature>
<reference evidence="3" key="1">
    <citation type="submission" date="2011-06" db="EMBL/GenBank/DDBJ databases">
        <title>The complete genome of chromosome of Runella slithyformis DSM 19594.</title>
        <authorList>
            <consortium name="US DOE Joint Genome Institute (JGI-PGF)"/>
            <person name="Lucas S."/>
            <person name="Han J."/>
            <person name="Lapidus A."/>
            <person name="Bruce D."/>
            <person name="Goodwin L."/>
            <person name="Pitluck S."/>
            <person name="Peters L."/>
            <person name="Kyrpides N."/>
            <person name="Mavromatis K."/>
            <person name="Ivanova N."/>
            <person name="Ovchinnikova G."/>
            <person name="Zhang X."/>
            <person name="Misra M."/>
            <person name="Detter J.C."/>
            <person name="Tapia R."/>
            <person name="Han C."/>
            <person name="Land M."/>
            <person name="Hauser L."/>
            <person name="Markowitz V."/>
            <person name="Cheng J.-F."/>
            <person name="Hugenholtz P."/>
            <person name="Woyke T."/>
            <person name="Wu D."/>
            <person name="Tindall B."/>
            <person name="Faehrich R."/>
            <person name="Brambilla E."/>
            <person name="Klenk H.-P."/>
            <person name="Eisen J.A."/>
        </authorList>
    </citation>
    <scope>NUCLEOTIDE SEQUENCE [LARGE SCALE GENOMIC DNA]</scope>
    <source>
        <strain evidence="3">ATCC 29530 / DSM 19594 / LMG 11500 / NCIMB 11436 / LSU 4</strain>
    </source>
</reference>
<proteinExistence type="predicted"/>
<dbReference type="KEGG" id="rsi:Runsl_0326"/>
<gene>
    <name evidence="2" type="ordered locus">Runsl_0326</name>
</gene>
<accession>A0A7U3ZGH2</accession>
<name>A0A7U3ZGH2_RUNSL</name>
<keyword evidence="3" id="KW-1185">Reference proteome</keyword>
<evidence type="ECO:0000256" key="1">
    <source>
        <dbReference type="SAM" id="MobiDB-lite"/>
    </source>
</evidence>
<evidence type="ECO:0000313" key="3">
    <source>
        <dbReference type="Proteomes" id="UP000000493"/>
    </source>
</evidence>
<evidence type="ECO:0000313" key="2">
    <source>
        <dbReference type="EMBL" id="AEI46778.1"/>
    </source>
</evidence>
<dbReference type="AlphaFoldDB" id="A0A7U3ZGH2"/>
<dbReference type="EMBL" id="CP002859">
    <property type="protein sequence ID" value="AEI46778.1"/>
    <property type="molecule type" value="Genomic_DNA"/>
</dbReference>
<dbReference type="RefSeq" id="WP_013926103.1">
    <property type="nucleotide sequence ID" value="NC_015703.1"/>
</dbReference>
<dbReference type="Proteomes" id="UP000000493">
    <property type="component" value="Chromosome"/>
</dbReference>
<protein>
    <submittedName>
        <fullName evidence="2">Uncharacterized protein</fullName>
    </submittedName>
</protein>
<sequence>MTEEEIKTERLKLKNNLSYLRLQERAGKATAAEVARAELAWSTFSSAPAETLKATATPPPAPQGPAWQSENPADTLTPEVALIVEELRKQQSDLDYEKRSLSMQLQAVPKDVACPEITKQILELREQWMALGDEIRFVIANGQRPTEERPKEFDAEAYRSQLPNDRYQLSKLIENMNINVHYRWPQRLAQAKTEAKKAEYRLKIAKGERELDILRQYFKSIQ</sequence>
<reference evidence="2 3" key="2">
    <citation type="journal article" date="2012" name="Stand. Genomic Sci.">
        <title>Complete genome sequence of the aquatic bacterium Runella slithyformis type strain (LSU 4(T)).</title>
        <authorList>
            <person name="Copeland A."/>
            <person name="Zhang X."/>
            <person name="Misra M."/>
            <person name="Lapidus A."/>
            <person name="Nolan M."/>
            <person name="Lucas S."/>
            <person name="Deshpande S."/>
            <person name="Cheng J.F."/>
            <person name="Tapia R."/>
            <person name="Goodwin L.A."/>
            <person name="Pitluck S."/>
            <person name="Liolios K."/>
            <person name="Pagani I."/>
            <person name="Ivanova N."/>
            <person name="Mikhailova N."/>
            <person name="Pati A."/>
            <person name="Chen A."/>
            <person name="Palaniappan K."/>
            <person name="Land M."/>
            <person name="Hauser L."/>
            <person name="Pan C."/>
            <person name="Jeffries C.D."/>
            <person name="Detter J.C."/>
            <person name="Brambilla E.M."/>
            <person name="Rohde M."/>
            <person name="Djao O.D."/>
            <person name="Goker M."/>
            <person name="Sikorski J."/>
            <person name="Tindall B.J."/>
            <person name="Woyke T."/>
            <person name="Bristow J."/>
            <person name="Eisen J.A."/>
            <person name="Markowitz V."/>
            <person name="Hugenholtz P."/>
            <person name="Kyrpides N.C."/>
            <person name="Klenk H.P."/>
            <person name="Mavromatis K."/>
        </authorList>
    </citation>
    <scope>NUCLEOTIDE SEQUENCE [LARGE SCALE GENOMIC DNA]</scope>
    <source>
        <strain evidence="3">ATCC 29530 / DSM 19594 / LMG 11500 / NCIMB 11436 / LSU 4</strain>
    </source>
</reference>
<organism evidence="2 3">
    <name type="scientific">Runella slithyformis (strain ATCC 29530 / DSM 19594 / LMG 11500 / NCIMB 11436 / LSU 4)</name>
    <dbReference type="NCBI Taxonomy" id="761193"/>
    <lineage>
        <taxon>Bacteria</taxon>
        <taxon>Pseudomonadati</taxon>
        <taxon>Bacteroidota</taxon>
        <taxon>Cytophagia</taxon>
        <taxon>Cytophagales</taxon>
        <taxon>Spirosomataceae</taxon>
        <taxon>Runella</taxon>
    </lineage>
</organism>